<sequence>MGHRKQEVTDIPWTKPGMGWMKLNVDGSYDATVGTGGIGAILRNSSGEVIFSACDSIDE</sequence>
<proteinExistence type="predicted"/>
<dbReference type="InterPro" id="IPR052929">
    <property type="entry name" value="RNase_H-like_EbsB-rel"/>
</dbReference>
<dbReference type="Gramene" id="BGIOSGA036190-TA">
    <property type="protein sequence ID" value="BGIOSGA036190-PA"/>
    <property type="gene ID" value="BGIOSGA036190"/>
</dbReference>
<gene>
    <name evidence="1" type="ORF">OsI_38338</name>
</gene>
<keyword evidence="2" id="KW-1185">Reference proteome</keyword>
<dbReference type="AlphaFoldDB" id="B8BPN8"/>
<dbReference type="HOGENOM" id="CLU_2965079_0_0_1"/>
<name>B8BPN8_ORYSI</name>
<evidence type="ECO:0000313" key="2">
    <source>
        <dbReference type="Proteomes" id="UP000007015"/>
    </source>
</evidence>
<accession>B8BPN8</accession>
<reference evidence="1 2" key="1">
    <citation type="journal article" date="2005" name="PLoS Biol.">
        <title>The genomes of Oryza sativa: a history of duplications.</title>
        <authorList>
            <person name="Yu J."/>
            <person name="Wang J."/>
            <person name="Lin W."/>
            <person name="Li S."/>
            <person name="Li H."/>
            <person name="Zhou J."/>
            <person name="Ni P."/>
            <person name="Dong W."/>
            <person name="Hu S."/>
            <person name="Zeng C."/>
            <person name="Zhang J."/>
            <person name="Zhang Y."/>
            <person name="Li R."/>
            <person name="Xu Z."/>
            <person name="Li S."/>
            <person name="Li X."/>
            <person name="Zheng H."/>
            <person name="Cong L."/>
            <person name="Lin L."/>
            <person name="Yin J."/>
            <person name="Geng J."/>
            <person name="Li G."/>
            <person name="Shi J."/>
            <person name="Liu J."/>
            <person name="Lv H."/>
            <person name="Li J."/>
            <person name="Wang J."/>
            <person name="Deng Y."/>
            <person name="Ran L."/>
            <person name="Shi X."/>
            <person name="Wang X."/>
            <person name="Wu Q."/>
            <person name="Li C."/>
            <person name="Ren X."/>
            <person name="Wang J."/>
            <person name="Wang X."/>
            <person name="Li D."/>
            <person name="Liu D."/>
            <person name="Zhang X."/>
            <person name="Ji Z."/>
            <person name="Zhao W."/>
            <person name="Sun Y."/>
            <person name="Zhang Z."/>
            <person name="Bao J."/>
            <person name="Han Y."/>
            <person name="Dong L."/>
            <person name="Ji J."/>
            <person name="Chen P."/>
            <person name="Wu S."/>
            <person name="Liu J."/>
            <person name="Xiao Y."/>
            <person name="Bu D."/>
            <person name="Tan J."/>
            <person name="Yang L."/>
            <person name="Ye C."/>
            <person name="Zhang J."/>
            <person name="Xu J."/>
            <person name="Zhou Y."/>
            <person name="Yu Y."/>
            <person name="Zhang B."/>
            <person name="Zhuang S."/>
            <person name="Wei H."/>
            <person name="Liu B."/>
            <person name="Lei M."/>
            <person name="Yu H."/>
            <person name="Li Y."/>
            <person name="Xu H."/>
            <person name="Wei S."/>
            <person name="He X."/>
            <person name="Fang L."/>
            <person name="Zhang Z."/>
            <person name="Zhang Y."/>
            <person name="Huang X."/>
            <person name="Su Z."/>
            <person name="Tong W."/>
            <person name="Li J."/>
            <person name="Tong Z."/>
            <person name="Li S."/>
            <person name="Ye J."/>
            <person name="Wang L."/>
            <person name="Fang L."/>
            <person name="Lei T."/>
            <person name="Chen C."/>
            <person name="Chen H."/>
            <person name="Xu Z."/>
            <person name="Li H."/>
            <person name="Huang H."/>
            <person name="Zhang F."/>
            <person name="Xu H."/>
            <person name="Li N."/>
            <person name="Zhao C."/>
            <person name="Li S."/>
            <person name="Dong L."/>
            <person name="Huang Y."/>
            <person name="Li L."/>
            <person name="Xi Y."/>
            <person name="Qi Q."/>
            <person name="Li W."/>
            <person name="Zhang B."/>
            <person name="Hu W."/>
            <person name="Zhang Y."/>
            <person name="Tian X."/>
            <person name="Jiao Y."/>
            <person name="Liang X."/>
            <person name="Jin J."/>
            <person name="Gao L."/>
            <person name="Zheng W."/>
            <person name="Hao B."/>
            <person name="Liu S."/>
            <person name="Wang W."/>
            <person name="Yuan L."/>
            <person name="Cao M."/>
            <person name="McDermott J."/>
            <person name="Samudrala R."/>
            <person name="Wang J."/>
            <person name="Wong G.K."/>
            <person name="Yang H."/>
        </authorList>
    </citation>
    <scope>NUCLEOTIDE SEQUENCE [LARGE SCALE GENOMIC DNA]</scope>
    <source>
        <strain evidence="2">cv. 93-11</strain>
    </source>
</reference>
<dbReference type="PANTHER" id="PTHR47074">
    <property type="entry name" value="BNAC02G40300D PROTEIN"/>
    <property type="match status" value="1"/>
</dbReference>
<dbReference type="Proteomes" id="UP000007015">
    <property type="component" value="Chromosome 12"/>
</dbReference>
<protein>
    <recommendedName>
        <fullName evidence="3">RNase H type-1 domain-containing protein</fullName>
    </recommendedName>
</protein>
<organism evidence="1 2">
    <name type="scientific">Oryza sativa subsp. indica</name>
    <name type="common">Rice</name>
    <dbReference type="NCBI Taxonomy" id="39946"/>
    <lineage>
        <taxon>Eukaryota</taxon>
        <taxon>Viridiplantae</taxon>
        <taxon>Streptophyta</taxon>
        <taxon>Embryophyta</taxon>
        <taxon>Tracheophyta</taxon>
        <taxon>Spermatophyta</taxon>
        <taxon>Magnoliopsida</taxon>
        <taxon>Liliopsida</taxon>
        <taxon>Poales</taxon>
        <taxon>Poaceae</taxon>
        <taxon>BOP clade</taxon>
        <taxon>Oryzoideae</taxon>
        <taxon>Oryzeae</taxon>
        <taxon>Oryzinae</taxon>
        <taxon>Oryza</taxon>
        <taxon>Oryza sativa</taxon>
    </lineage>
</organism>
<dbReference type="EMBL" id="CM000137">
    <property type="protein sequence ID" value="EEC69286.1"/>
    <property type="molecule type" value="Genomic_DNA"/>
</dbReference>
<evidence type="ECO:0000313" key="1">
    <source>
        <dbReference type="EMBL" id="EEC69286.1"/>
    </source>
</evidence>
<evidence type="ECO:0008006" key="3">
    <source>
        <dbReference type="Google" id="ProtNLM"/>
    </source>
</evidence>
<dbReference type="PANTHER" id="PTHR47074:SF11">
    <property type="entry name" value="REVERSE TRANSCRIPTASE-LIKE PROTEIN"/>
    <property type="match status" value="1"/>
</dbReference>